<gene>
    <name evidence="1" type="ORF">AOQ84DRAFT_380314</name>
</gene>
<dbReference type="Proteomes" id="UP000250140">
    <property type="component" value="Unassembled WGS sequence"/>
</dbReference>
<proteinExistence type="predicted"/>
<protein>
    <submittedName>
        <fullName evidence="1">Uncharacterized protein</fullName>
    </submittedName>
</protein>
<evidence type="ECO:0000313" key="2">
    <source>
        <dbReference type="Proteomes" id="UP000250140"/>
    </source>
</evidence>
<evidence type="ECO:0000313" key="1">
    <source>
        <dbReference type="EMBL" id="OCL04704.1"/>
    </source>
</evidence>
<dbReference type="EMBL" id="KV750457">
    <property type="protein sequence ID" value="OCL04704.1"/>
    <property type="molecule type" value="Genomic_DNA"/>
</dbReference>
<name>A0A8E2ETR6_9PEZI</name>
<dbReference type="AlphaFoldDB" id="A0A8E2ETR6"/>
<reference evidence="1 2" key="1">
    <citation type="journal article" date="2016" name="Nat. Commun.">
        <title>Ectomycorrhizal ecology is imprinted in the genome of the dominant symbiotic fungus Cenococcum geophilum.</title>
        <authorList>
            <consortium name="DOE Joint Genome Institute"/>
            <person name="Peter M."/>
            <person name="Kohler A."/>
            <person name="Ohm R.A."/>
            <person name="Kuo A."/>
            <person name="Krutzmann J."/>
            <person name="Morin E."/>
            <person name="Arend M."/>
            <person name="Barry K.W."/>
            <person name="Binder M."/>
            <person name="Choi C."/>
            <person name="Clum A."/>
            <person name="Copeland A."/>
            <person name="Grisel N."/>
            <person name="Haridas S."/>
            <person name="Kipfer T."/>
            <person name="LaButti K."/>
            <person name="Lindquist E."/>
            <person name="Lipzen A."/>
            <person name="Maire R."/>
            <person name="Meier B."/>
            <person name="Mihaltcheva S."/>
            <person name="Molinier V."/>
            <person name="Murat C."/>
            <person name="Poggeler S."/>
            <person name="Quandt C.A."/>
            <person name="Sperisen C."/>
            <person name="Tritt A."/>
            <person name="Tisserant E."/>
            <person name="Crous P.W."/>
            <person name="Henrissat B."/>
            <person name="Nehls U."/>
            <person name="Egli S."/>
            <person name="Spatafora J.W."/>
            <person name="Grigoriev I.V."/>
            <person name="Martin F.M."/>
        </authorList>
    </citation>
    <scope>NUCLEOTIDE SEQUENCE [LARGE SCALE GENOMIC DNA]</scope>
    <source>
        <strain evidence="1 2">CBS 207.34</strain>
    </source>
</reference>
<organism evidence="1 2">
    <name type="scientific">Glonium stellatum</name>
    <dbReference type="NCBI Taxonomy" id="574774"/>
    <lineage>
        <taxon>Eukaryota</taxon>
        <taxon>Fungi</taxon>
        <taxon>Dikarya</taxon>
        <taxon>Ascomycota</taxon>
        <taxon>Pezizomycotina</taxon>
        <taxon>Dothideomycetes</taxon>
        <taxon>Pleosporomycetidae</taxon>
        <taxon>Gloniales</taxon>
        <taxon>Gloniaceae</taxon>
        <taxon>Glonium</taxon>
    </lineage>
</organism>
<accession>A0A8E2ETR6</accession>
<keyword evidence="2" id="KW-1185">Reference proteome</keyword>
<sequence length="150" mass="17953">MPRQNNHYIDRQGGRRSVERFFVARDSSWREILRGESLRGERFFTERVFMEIEASWRDSRHGEKLFMERKSSWREVLRGERLQGEGLRGETLSVEKLLQGEMIFKEIMSLWRYSSRRDSLRGDLAAHANRRSYLSSYSLGWFTYAFVQSS</sequence>